<evidence type="ECO:0000313" key="3">
    <source>
        <dbReference type="Proteomes" id="UP001151760"/>
    </source>
</evidence>
<accession>A0ABQ5GVZ2</accession>
<gene>
    <name evidence="2" type="ORF">Tco_1054143</name>
</gene>
<keyword evidence="3" id="KW-1185">Reference proteome</keyword>
<reference evidence="2" key="2">
    <citation type="submission" date="2022-01" db="EMBL/GenBank/DDBJ databases">
        <authorList>
            <person name="Yamashiro T."/>
            <person name="Shiraishi A."/>
            <person name="Satake H."/>
            <person name="Nakayama K."/>
        </authorList>
    </citation>
    <scope>NUCLEOTIDE SEQUENCE</scope>
</reference>
<dbReference type="Proteomes" id="UP001151760">
    <property type="component" value="Unassembled WGS sequence"/>
</dbReference>
<protein>
    <submittedName>
        <fullName evidence="2">Uncharacterized protein</fullName>
    </submittedName>
</protein>
<name>A0ABQ5GVZ2_9ASTR</name>
<evidence type="ECO:0000313" key="2">
    <source>
        <dbReference type="EMBL" id="GJT79801.1"/>
    </source>
</evidence>
<feature type="compositionally biased region" description="Polar residues" evidence="1">
    <location>
        <begin position="443"/>
        <end position="462"/>
    </location>
</feature>
<proteinExistence type="predicted"/>
<comment type="caution">
    <text evidence="2">The sequence shown here is derived from an EMBL/GenBank/DDBJ whole genome shotgun (WGS) entry which is preliminary data.</text>
</comment>
<evidence type="ECO:0000256" key="1">
    <source>
        <dbReference type="SAM" id="MobiDB-lite"/>
    </source>
</evidence>
<sequence>MDDPNITMEEYIRLEEEKARKRGKVFNWETAKYGKIWYDEDIHDLRSVETEFPSIAFNNAVSSEKHFLVNPRTECLKFYNLCVVFVNFAYMALPPRDQRHQYLRYEGLQYTDANILDFESRLTRIYMREVHRVQIFDFGGLSDLMADRLSARMLIKHRDAQGFIVALGLHTREEIESLSFVRYWAESTRQILDKEDLRNYWIGISSARDFLSTAPSYTTIRAPILKMYHRLIACSIARNRQAPEKVIVTDLFYLRGMDVVSVNVPNLLARYLRLFAAGRKSGAHIFVGQFVASLVEHSRLLTAEILQGLTVISLALPIIDMAKLVRLQICVEIDDRWAWAASGPERQQIAAVGTPEAAEDAPAIGEGGQADPAPVMAKLEEYVCEIRGALTEQGEVIDAMARDFSRFSTWAVTSLARMMDRVGVTYTSYYETPREYQRRRVRQTTGEANTITAQQDQQQPDP</sequence>
<reference evidence="2" key="1">
    <citation type="journal article" date="2022" name="Int. J. Mol. Sci.">
        <title>Draft Genome of Tanacetum Coccineum: Genomic Comparison of Closely Related Tanacetum-Family Plants.</title>
        <authorList>
            <person name="Yamashiro T."/>
            <person name="Shiraishi A."/>
            <person name="Nakayama K."/>
            <person name="Satake H."/>
        </authorList>
    </citation>
    <scope>NUCLEOTIDE SEQUENCE</scope>
</reference>
<dbReference type="EMBL" id="BQNB010018932">
    <property type="protein sequence ID" value="GJT79801.1"/>
    <property type="molecule type" value="Genomic_DNA"/>
</dbReference>
<organism evidence="2 3">
    <name type="scientific">Tanacetum coccineum</name>
    <dbReference type="NCBI Taxonomy" id="301880"/>
    <lineage>
        <taxon>Eukaryota</taxon>
        <taxon>Viridiplantae</taxon>
        <taxon>Streptophyta</taxon>
        <taxon>Embryophyta</taxon>
        <taxon>Tracheophyta</taxon>
        <taxon>Spermatophyta</taxon>
        <taxon>Magnoliopsida</taxon>
        <taxon>eudicotyledons</taxon>
        <taxon>Gunneridae</taxon>
        <taxon>Pentapetalae</taxon>
        <taxon>asterids</taxon>
        <taxon>campanulids</taxon>
        <taxon>Asterales</taxon>
        <taxon>Asteraceae</taxon>
        <taxon>Asteroideae</taxon>
        <taxon>Anthemideae</taxon>
        <taxon>Anthemidinae</taxon>
        <taxon>Tanacetum</taxon>
    </lineage>
</organism>
<feature type="region of interest" description="Disordered" evidence="1">
    <location>
        <begin position="438"/>
        <end position="462"/>
    </location>
</feature>